<dbReference type="SUPFAM" id="SSF46938">
    <property type="entry name" value="CRAL/TRIO N-terminal domain"/>
    <property type="match status" value="1"/>
</dbReference>
<dbReference type="InterPro" id="IPR011074">
    <property type="entry name" value="CRAL/TRIO_N_dom"/>
</dbReference>
<dbReference type="eggNOG" id="KOG1470">
    <property type="taxonomic scope" value="Eukaryota"/>
</dbReference>
<proteinExistence type="predicted"/>
<name>A0A0A0KL83_CUCSA</name>
<dbReference type="SUPFAM" id="SSF52087">
    <property type="entry name" value="CRAL/TRIO domain"/>
    <property type="match status" value="1"/>
</dbReference>
<reference evidence="2 3" key="1">
    <citation type="journal article" date="2009" name="Nat. Genet.">
        <title>The genome of the cucumber, Cucumis sativus L.</title>
        <authorList>
            <person name="Huang S."/>
            <person name="Li R."/>
            <person name="Zhang Z."/>
            <person name="Li L."/>
            <person name="Gu X."/>
            <person name="Fan W."/>
            <person name="Lucas W.J."/>
            <person name="Wang X."/>
            <person name="Xie B."/>
            <person name="Ni P."/>
            <person name="Ren Y."/>
            <person name="Zhu H."/>
            <person name="Li J."/>
            <person name="Lin K."/>
            <person name="Jin W."/>
            <person name="Fei Z."/>
            <person name="Li G."/>
            <person name="Staub J."/>
            <person name="Kilian A."/>
            <person name="van der Vossen E.A."/>
            <person name="Wu Y."/>
            <person name="Guo J."/>
            <person name="He J."/>
            <person name="Jia Z."/>
            <person name="Ren Y."/>
            <person name="Tian G."/>
            <person name="Lu Y."/>
            <person name="Ruan J."/>
            <person name="Qian W."/>
            <person name="Wang M."/>
            <person name="Huang Q."/>
            <person name="Li B."/>
            <person name="Xuan Z."/>
            <person name="Cao J."/>
            <person name="Asan"/>
            <person name="Wu Z."/>
            <person name="Zhang J."/>
            <person name="Cai Q."/>
            <person name="Bai Y."/>
            <person name="Zhao B."/>
            <person name="Han Y."/>
            <person name="Li Y."/>
            <person name="Li X."/>
            <person name="Wang S."/>
            <person name="Shi Q."/>
            <person name="Liu S."/>
            <person name="Cho W.K."/>
            <person name="Kim J.Y."/>
            <person name="Xu Y."/>
            <person name="Heller-Uszynska K."/>
            <person name="Miao H."/>
            <person name="Cheng Z."/>
            <person name="Zhang S."/>
            <person name="Wu J."/>
            <person name="Yang Y."/>
            <person name="Kang H."/>
            <person name="Li M."/>
            <person name="Liang H."/>
            <person name="Ren X."/>
            <person name="Shi Z."/>
            <person name="Wen M."/>
            <person name="Jian M."/>
            <person name="Yang H."/>
            <person name="Zhang G."/>
            <person name="Yang Z."/>
            <person name="Chen R."/>
            <person name="Liu S."/>
            <person name="Li J."/>
            <person name="Ma L."/>
            <person name="Liu H."/>
            <person name="Zhou Y."/>
            <person name="Zhao J."/>
            <person name="Fang X."/>
            <person name="Li G."/>
            <person name="Fang L."/>
            <person name="Li Y."/>
            <person name="Liu D."/>
            <person name="Zheng H."/>
            <person name="Zhang Y."/>
            <person name="Qin N."/>
            <person name="Li Z."/>
            <person name="Yang G."/>
            <person name="Yang S."/>
            <person name="Bolund L."/>
            <person name="Kristiansen K."/>
            <person name="Zheng H."/>
            <person name="Li S."/>
            <person name="Zhang X."/>
            <person name="Yang H."/>
            <person name="Wang J."/>
            <person name="Sun R."/>
            <person name="Zhang B."/>
            <person name="Jiang S."/>
            <person name="Wang J."/>
            <person name="Du Y."/>
            <person name="Li S."/>
        </authorList>
    </citation>
    <scope>NUCLEOTIDE SEQUENCE [LARGE SCALE GENOMIC DNA]</scope>
    <source>
        <strain evidence="3">cv. 9930</strain>
    </source>
</reference>
<dbReference type="Proteomes" id="UP000029981">
    <property type="component" value="Chromosome 5"/>
</dbReference>
<dbReference type="Gene3D" id="3.40.525.10">
    <property type="entry name" value="CRAL-TRIO lipid binding domain"/>
    <property type="match status" value="1"/>
</dbReference>
<dbReference type="Gramene" id="KGN49599">
    <property type="protein sequence ID" value="KGN49599"/>
    <property type="gene ID" value="Csa_5G021320"/>
</dbReference>
<dbReference type="PANTHER" id="PTHR46277">
    <property type="entry name" value="OS03G0850700 PROTEIN"/>
    <property type="match status" value="1"/>
</dbReference>
<dbReference type="InterPro" id="IPR036865">
    <property type="entry name" value="CRAL-TRIO_dom_sf"/>
</dbReference>
<dbReference type="AlphaFoldDB" id="A0A0A0KL83"/>
<evidence type="ECO:0000313" key="2">
    <source>
        <dbReference type="EMBL" id="KGN49599.1"/>
    </source>
</evidence>
<organism evidence="2 3">
    <name type="scientific">Cucumis sativus</name>
    <name type="common">Cucumber</name>
    <dbReference type="NCBI Taxonomy" id="3659"/>
    <lineage>
        <taxon>Eukaryota</taxon>
        <taxon>Viridiplantae</taxon>
        <taxon>Streptophyta</taxon>
        <taxon>Embryophyta</taxon>
        <taxon>Tracheophyta</taxon>
        <taxon>Spermatophyta</taxon>
        <taxon>Magnoliopsida</taxon>
        <taxon>eudicotyledons</taxon>
        <taxon>Gunneridae</taxon>
        <taxon>Pentapetalae</taxon>
        <taxon>rosids</taxon>
        <taxon>fabids</taxon>
        <taxon>Cucurbitales</taxon>
        <taxon>Cucurbitaceae</taxon>
        <taxon>Benincaseae</taxon>
        <taxon>Cucumis</taxon>
    </lineage>
</organism>
<dbReference type="SMART" id="SM01100">
    <property type="entry name" value="CRAL_TRIO_N"/>
    <property type="match status" value="1"/>
</dbReference>
<reference evidence="2 3" key="3">
    <citation type="journal article" date="2010" name="BMC Genomics">
        <title>Transcriptome sequencing and comparative analysis of cucumber flowers with different sex types.</title>
        <authorList>
            <person name="Guo S."/>
            <person name="Zheng Y."/>
            <person name="Joung J.G."/>
            <person name="Liu S."/>
            <person name="Zhang Z."/>
            <person name="Crasta O.R."/>
            <person name="Sobral B.W."/>
            <person name="Xu Y."/>
            <person name="Huang S."/>
            <person name="Fei Z."/>
        </authorList>
    </citation>
    <scope>NUCLEOTIDE SEQUENCE [LARGE SCALE GENOMIC DNA]</scope>
    <source>
        <strain evidence="3">cv. 9930</strain>
    </source>
</reference>
<keyword evidence="3" id="KW-1185">Reference proteome</keyword>
<accession>A0A0A0KL83</accession>
<dbReference type="KEGG" id="csv:101222950"/>
<dbReference type="PROSITE" id="PS50191">
    <property type="entry name" value="CRAL_TRIO"/>
    <property type="match status" value="1"/>
</dbReference>
<feature type="domain" description="CRAL-TRIO" evidence="1">
    <location>
        <begin position="67"/>
        <end position="232"/>
    </location>
</feature>
<dbReference type="Pfam" id="PF00650">
    <property type="entry name" value="CRAL_TRIO"/>
    <property type="match status" value="1"/>
</dbReference>
<dbReference type="CDD" id="cd00170">
    <property type="entry name" value="SEC14"/>
    <property type="match status" value="1"/>
</dbReference>
<dbReference type="InterPro" id="IPR001251">
    <property type="entry name" value="CRAL-TRIO_dom"/>
</dbReference>
<dbReference type="SMART" id="SM00516">
    <property type="entry name" value="SEC14"/>
    <property type="match status" value="1"/>
</dbReference>
<dbReference type="OrthoDB" id="1434354at2759"/>
<dbReference type="Pfam" id="PF03765">
    <property type="entry name" value="CRAL_TRIO_N"/>
    <property type="match status" value="1"/>
</dbReference>
<sequence>MEGSSANAVIQLRDSIHKSGFSTQDYSDATMMRFLIARSMEVPKAAKMFVQWKKWRDATVPKGLIAESEVEDELKAKKIFLQGISIKQLPVMIVMANRHFHSKDQVQFKKFIVHLLDKVIASGCKGKEIGNEKWIAIVDLQQISYKNVDPRGLITAFQFLQNYYPERLGKCFILNMPWFFVSIWRMISRFVDTATLKNILIVSSEEEKRIMIEEVGEEVLPIEYGGKAKFIVLQDVVLPHLHG</sequence>
<reference evidence="2 3" key="2">
    <citation type="journal article" date="2009" name="PLoS ONE">
        <title>An integrated genetic and cytogenetic map of the cucumber genome.</title>
        <authorList>
            <person name="Ren Y."/>
            <person name="Zhang Z."/>
            <person name="Liu J."/>
            <person name="Staub J.E."/>
            <person name="Han Y."/>
            <person name="Cheng Z."/>
            <person name="Li X."/>
            <person name="Lu J."/>
            <person name="Miao H."/>
            <person name="Kang H."/>
            <person name="Xie B."/>
            <person name="Gu X."/>
            <person name="Wang X."/>
            <person name="Du Y."/>
            <person name="Jin W."/>
            <person name="Huang S."/>
        </authorList>
    </citation>
    <scope>NUCLEOTIDE SEQUENCE [LARGE SCALE GENOMIC DNA]</scope>
    <source>
        <strain evidence="3">cv. 9930</strain>
    </source>
</reference>
<evidence type="ECO:0000259" key="1">
    <source>
        <dbReference type="PROSITE" id="PS50191"/>
    </source>
</evidence>
<dbReference type="InterPro" id="IPR036273">
    <property type="entry name" value="CRAL/TRIO_N_dom_sf"/>
</dbReference>
<dbReference type="EMBL" id="CM002926">
    <property type="protein sequence ID" value="KGN49599.1"/>
    <property type="molecule type" value="Genomic_DNA"/>
</dbReference>
<dbReference type="OMA" id="WKMICRF"/>
<evidence type="ECO:0000313" key="3">
    <source>
        <dbReference type="Proteomes" id="UP000029981"/>
    </source>
</evidence>
<reference evidence="2 3" key="4">
    <citation type="journal article" date="2011" name="BMC Genomics">
        <title>RNA-Seq improves annotation of protein-coding genes in the cucumber genome.</title>
        <authorList>
            <person name="Li Z."/>
            <person name="Zhang Z."/>
            <person name="Yan P."/>
            <person name="Huang S."/>
            <person name="Fei Z."/>
            <person name="Lin K."/>
        </authorList>
    </citation>
    <scope>NUCLEOTIDE SEQUENCE [LARGE SCALE GENOMIC DNA]</scope>
    <source>
        <strain evidence="3">cv. 9930</strain>
    </source>
</reference>
<gene>
    <name evidence="2" type="ORF">Csa_5G021320</name>
</gene>
<dbReference type="PANTHER" id="PTHR46277:SF7">
    <property type="entry name" value="CRAL-TRIO DOMAIN-CONTAINING PROTEIN"/>
    <property type="match status" value="1"/>
</dbReference>
<dbReference type="STRING" id="3659.A0A0A0KL83"/>
<protein>
    <recommendedName>
        <fullName evidence="1">CRAL-TRIO domain-containing protein</fullName>
    </recommendedName>
</protein>